<organism evidence="1 2">
    <name type="scientific">Anaeramoeba flamelloides</name>
    <dbReference type="NCBI Taxonomy" id="1746091"/>
    <lineage>
        <taxon>Eukaryota</taxon>
        <taxon>Metamonada</taxon>
        <taxon>Anaeramoebidae</taxon>
        <taxon>Anaeramoeba</taxon>
    </lineage>
</organism>
<gene>
    <name evidence="1" type="ORF">M0813_17740</name>
</gene>
<evidence type="ECO:0008006" key="3">
    <source>
        <dbReference type="Google" id="ProtNLM"/>
    </source>
</evidence>
<proteinExistence type="predicted"/>
<dbReference type="Proteomes" id="UP001150062">
    <property type="component" value="Unassembled WGS sequence"/>
</dbReference>
<keyword evidence="2" id="KW-1185">Reference proteome</keyword>
<protein>
    <recommendedName>
        <fullName evidence="3">BZIP domain-containing protein</fullName>
    </recommendedName>
</protein>
<accession>A0ABQ8YUT2</accession>
<comment type="caution">
    <text evidence="1">The sequence shown here is derived from an EMBL/GenBank/DDBJ whole genome shotgun (WGS) entry which is preliminary data.</text>
</comment>
<evidence type="ECO:0000313" key="1">
    <source>
        <dbReference type="EMBL" id="KAJ6248402.1"/>
    </source>
</evidence>
<reference evidence="1" key="1">
    <citation type="submission" date="2022-08" db="EMBL/GenBank/DDBJ databases">
        <title>Novel sulfate-reducing endosymbionts in the free-living metamonad Anaeramoeba.</title>
        <authorList>
            <person name="Jerlstrom-Hultqvist J."/>
            <person name="Cepicka I."/>
            <person name="Gallot-Lavallee L."/>
            <person name="Salas-Leiva D."/>
            <person name="Curtis B.A."/>
            <person name="Zahonova K."/>
            <person name="Pipaliya S."/>
            <person name="Dacks J."/>
            <person name="Roger A.J."/>
        </authorList>
    </citation>
    <scope>NUCLEOTIDE SEQUENCE</scope>
    <source>
        <strain evidence="1">Schooner1</strain>
    </source>
</reference>
<sequence length="129" mass="16259">MDKERKFKAKIVFESNETRVLRNQIRLQEEQEEVVEKNTQEWENERKRRRQISNQKKVRRYREKNKRIAFSNEIADRFQTLRKNTQKTNPQFLQILLDYYEQNENKKKKKNNKNFIKIEEQYYIYFSFL</sequence>
<dbReference type="EMBL" id="JAOAOG010000114">
    <property type="protein sequence ID" value="KAJ6248402.1"/>
    <property type="molecule type" value="Genomic_DNA"/>
</dbReference>
<name>A0ABQ8YUT2_9EUKA</name>
<evidence type="ECO:0000313" key="2">
    <source>
        <dbReference type="Proteomes" id="UP001150062"/>
    </source>
</evidence>